<keyword evidence="2" id="KW-0378">Hydrolase</keyword>
<dbReference type="Proteomes" id="UP001072034">
    <property type="component" value="Unassembled WGS sequence"/>
</dbReference>
<dbReference type="GO" id="GO:0016787">
    <property type="term" value="F:hydrolase activity"/>
    <property type="evidence" value="ECO:0007669"/>
    <property type="project" value="UniProtKB-KW"/>
</dbReference>
<dbReference type="EMBL" id="JAPTMY010000041">
    <property type="protein sequence ID" value="MCZ0859174.1"/>
    <property type="molecule type" value="Genomic_DNA"/>
</dbReference>
<dbReference type="InterPro" id="IPR029058">
    <property type="entry name" value="AB_hydrolase_fold"/>
</dbReference>
<feature type="domain" description="AB hydrolase-1" evidence="1">
    <location>
        <begin position="75"/>
        <end position="163"/>
    </location>
</feature>
<evidence type="ECO:0000313" key="3">
    <source>
        <dbReference type="Proteomes" id="UP001072034"/>
    </source>
</evidence>
<protein>
    <submittedName>
        <fullName evidence="2">Alpha/beta fold hydrolase</fullName>
    </submittedName>
</protein>
<proteinExistence type="predicted"/>
<dbReference type="PANTHER" id="PTHR43798">
    <property type="entry name" value="MONOACYLGLYCEROL LIPASE"/>
    <property type="match status" value="1"/>
</dbReference>
<evidence type="ECO:0000313" key="2">
    <source>
        <dbReference type="EMBL" id="MCZ0859174.1"/>
    </source>
</evidence>
<comment type="caution">
    <text evidence="2">The sequence shown here is derived from an EMBL/GenBank/DDBJ whole genome shotgun (WGS) entry which is preliminary data.</text>
</comment>
<dbReference type="InterPro" id="IPR050266">
    <property type="entry name" value="AB_hydrolase_sf"/>
</dbReference>
<keyword evidence="3" id="KW-1185">Reference proteome</keyword>
<accession>A0ABT4ICX6</accession>
<evidence type="ECO:0000259" key="1">
    <source>
        <dbReference type="Pfam" id="PF00561"/>
    </source>
</evidence>
<name>A0ABT4ICX6_9ACTO</name>
<dbReference type="InterPro" id="IPR000073">
    <property type="entry name" value="AB_hydrolase_1"/>
</dbReference>
<dbReference type="PANTHER" id="PTHR43798:SF33">
    <property type="entry name" value="HYDROLASE, PUTATIVE (AFU_ORTHOLOGUE AFUA_2G14860)-RELATED"/>
    <property type="match status" value="1"/>
</dbReference>
<dbReference type="RefSeq" id="WP_268918446.1">
    <property type="nucleotide sequence ID" value="NZ_JAPTMY010000041.1"/>
</dbReference>
<organism evidence="2 3">
    <name type="scientific">Actinomyces israelii</name>
    <dbReference type="NCBI Taxonomy" id="1659"/>
    <lineage>
        <taxon>Bacteria</taxon>
        <taxon>Bacillati</taxon>
        <taxon>Actinomycetota</taxon>
        <taxon>Actinomycetes</taxon>
        <taxon>Actinomycetales</taxon>
        <taxon>Actinomycetaceae</taxon>
        <taxon>Actinomyces</taxon>
    </lineage>
</organism>
<dbReference type="SUPFAM" id="SSF53474">
    <property type="entry name" value="alpha/beta-Hydrolases"/>
    <property type="match status" value="1"/>
</dbReference>
<dbReference type="Pfam" id="PF00561">
    <property type="entry name" value="Abhydrolase_1"/>
    <property type="match status" value="1"/>
</dbReference>
<dbReference type="Gene3D" id="3.40.50.1820">
    <property type="entry name" value="alpha/beta hydrolase"/>
    <property type="match status" value="1"/>
</dbReference>
<gene>
    <name evidence="2" type="ORF">OHJ16_14110</name>
</gene>
<reference evidence="2" key="1">
    <citation type="submission" date="2022-10" db="EMBL/GenBank/DDBJ databases">
        <title>Genome sequence of Actinomyces israelii ATCC 10048.</title>
        <authorList>
            <person name="Watt R.M."/>
            <person name="Tong W.M."/>
        </authorList>
    </citation>
    <scope>NUCLEOTIDE SEQUENCE</scope>
    <source>
        <strain evidence="2">ATCC 10048</strain>
    </source>
</reference>
<sequence>MSSSQGLHGSERPGALLVGVCRCLHDGAAAHVHQFLLGAEVVETVPAPSETEDVATSFGTVRAYTWAGGGEQDSPPVVPLPGRTSGAPMWAANVPKLARSRRVIALDALGDAGMSVQPAPLTSVEDQAAWTDEVISALAPEGPHLVGHSFGGATAAVYAGSIPIACAP</sequence>